<protein>
    <submittedName>
        <fullName evidence="2">Uncharacterized protein</fullName>
    </submittedName>
</protein>
<reference evidence="2 3" key="1">
    <citation type="submission" date="2015-12" db="EMBL/GenBank/DDBJ databases">
        <title>Draft genome sequence of Mesorhizobium sp. UFLA 01-765, a multitolerant efficient symbiont and plant-growth promoting strain isolated from Zn-mining soil using Leucaena leucocephala as a trap plant.</title>
        <authorList>
            <person name="Rangel W.M."/>
            <person name="Thijs S."/>
            <person name="Longatti S.M."/>
            <person name="Moreira F.M."/>
            <person name="Weyens N."/>
            <person name="Vangronsveld J."/>
            <person name="Van Hamme J.D."/>
            <person name="Bottos E.M."/>
            <person name="Rineau F."/>
        </authorList>
    </citation>
    <scope>NUCLEOTIDE SEQUENCE [LARGE SCALE GENOMIC DNA]</scope>
    <source>
        <strain evidence="2 3">UFLA 01-765</strain>
    </source>
</reference>
<dbReference type="Proteomes" id="UP000053176">
    <property type="component" value="Unassembled WGS sequence"/>
</dbReference>
<accession>A0A124GG87</accession>
<dbReference type="AlphaFoldDB" id="A0A124GG87"/>
<keyword evidence="1" id="KW-0812">Transmembrane</keyword>
<proteinExistence type="predicted"/>
<comment type="caution">
    <text evidence="2">The sequence shown here is derived from an EMBL/GenBank/DDBJ whole genome shotgun (WGS) entry which is preliminary data.</text>
</comment>
<dbReference type="EMBL" id="LPWA01000110">
    <property type="protein sequence ID" value="KUM25973.1"/>
    <property type="molecule type" value="Genomic_DNA"/>
</dbReference>
<evidence type="ECO:0000313" key="3">
    <source>
        <dbReference type="Proteomes" id="UP000053176"/>
    </source>
</evidence>
<name>A0A124GG87_RHILI</name>
<evidence type="ECO:0000313" key="2">
    <source>
        <dbReference type="EMBL" id="KUM25973.1"/>
    </source>
</evidence>
<gene>
    <name evidence="2" type="ORF">AU467_23550</name>
</gene>
<keyword evidence="1" id="KW-0472">Membrane</keyword>
<feature type="transmembrane region" description="Helical" evidence="1">
    <location>
        <begin position="12"/>
        <end position="32"/>
    </location>
</feature>
<keyword evidence="1" id="KW-1133">Transmembrane helix</keyword>
<feature type="transmembrane region" description="Helical" evidence="1">
    <location>
        <begin position="38"/>
        <end position="61"/>
    </location>
</feature>
<organism evidence="2 3">
    <name type="scientific">Rhizobium loti</name>
    <name type="common">Mesorhizobium loti</name>
    <dbReference type="NCBI Taxonomy" id="381"/>
    <lineage>
        <taxon>Bacteria</taxon>
        <taxon>Pseudomonadati</taxon>
        <taxon>Pseudomonadota</taxon>
        <taxon>Alphaproteobacteria</taxon>
        <taxon>Hyphomicrobiales</taxon>
        <taxon>Phyllobacteriaceae</taxon>
        <taxon>Mesorhizobium</taxon>
    </lineage>
</organism>
<evidence type="ECO:0000256" key="1">
    <source>
        <dbReference type="SAM" id="Phobius"/>
    </source>
</evidence>
<sequence>MSRALVNMLSTMNVFIALIIITVGALWGNLYLPKAGVIFGAIVGFAAASIICGALAALCLIEKHLRVLADDTRKRQKGPTPARVEPPVR</sequence>